<dbReference type="InterPro" id="IPR008250">
    <property type="entry name" value="ATPase_P-typ_transduc_dom_A_sf"/>
</dbReference>
<evidence type="ECO:0000256" key="2">
    <source>
        <dbReference type="ARBA" id="ARBA00006000"/>
    </source>
</evidence>
<keyword evidence="3 12" id="KW-0812">Transmembrane</keyword>
<evidence type="ECO:0000313" key="15">
    <source>
        <dbReference type="Proteomes" id="UP000186804"/>
    </source>
</evidence>
<keyword evidence="15" id="KW-1185">Reference proteome</keyword>
<dbReference type="RefSeq" id="XP_067067748.1">
    <property type="nucleotide sequence ID" value="XM_067210481.1"/>
</dbReference>
<feature type="transmembrane region" description="Helical" evidence="12">
    <location>
        <begin position="79"/>
        <end position="99"/>
    </location>
</feature>
<gene>
    <name evidence="14" type="ORF">cand_002330</name>
</gene>
<feature type="transmembrane region" description="Helical" evidence="12">
    <location>
        <begin position="570"/>
        <end position="591"/>
    </location>
</feature>
<evidence type="ECO:0000256" key="4">
    <source>
        <dbReference type="ARBA" id="ARBA00022723"/>
    </source>
</evidence>
<dbReference type="PRINTS" id="PR00119">
    <property type="entry name" value="CATATPASE"/>
</dbReference>
<dbReference type="GO" id="GO:0005524">
    <property type="term" value="F:ATP binding"/>
    <property type="evidence" value="ECO:0007669"/>
    <property type="project" value="UniProtKB-KW"/>
</dbReference>
<feature type="transmembrane region" description="Helical" evidence="12">
    <location>
        <begin position="1327"/>
        <end position="1347"/>
    </location>
</feature>
<dbReference type="SUPFAM" id="SSF56784">
    <property type="entry name" value="HAD-like"/>
    <property type="match status" value="1"/>
</dbReference>
<dbReference type="InterPro" id="IPR059000">
    <property type="entry name" value="ATPase_P-type_domA"/>
</dbReference>
<keyword evidence="10 12" id="KW-0472">Membrane</keyword>
<dbReference type="GO" id="GO:0046872">
    <property type="term" value="F:metal ion binding"/>
    <property type="evidence" value="ECO:0007669"/>
    <property type="project" value="UniProtKB-KW"/>
</dbReference>
<dbReference type="Gene3D" id="2.70.150.10">
    <property type="entry name" value="Calcium-transporting ATPase, cytoplasmic transduction domain A"/>
    <property type="match status" value="2"/>
</dbReference>
<feature type="transmembrane region" description="Helical" evidence="12">
    <location>
        <begin position="1251"/>
        <end position="1273"/>
    </location>
</feature>
<evidence type="ECO:0000256" key="11">
    <source>
        <dbReference type="SAM" id="MobiDB-lite"/>
    </source>
</evidence>
<dbReference type="NCBIfam" id="TIGR01494">
    <property type="entry name" value="ATPase_P-type"/>
    <property type="match status" value="1"/>
</dbReference>
<dbReference type="OrthoDB" id="289856at2759"/>
<dbReference type="Proteomes" id="UP000186804">
    <property type="component" value="Unassembled WGS sequence"/>
</dbReference>
<evidence type="ECO:0000256" key="7">
    <source>
        <dbReference type="ARBA" id="ARBA00022842"/>
    </source>
</evidence>
<feature type="transmembrane region" description="Helical" evidence="12">
    <location>
        <begin position="1413"/>
        <end position="1432"/>
    </location>
</feature>
<keyword evidence="6" id="KW-0067">ATP-binding</keyword>
<name>A0A1J4MNX9_9CRYT</name>
<dbReference type="PANTHER" id="PTHR45630">
    <property type="entry name" value="CATION-TRANSPORTING ATPASE-RELATED"/>
    <property type="match status" value="1"/>
</dbReference>
<dbReference type="InterPro" id="IPR044492">
    <property type="entry name" value="P_typ_ATPase_HD_dom"/>
</dbReference>
<dbReference type="SUPFAM" id="SSF81660">
    <property type="entry name" value="Metal cation-transporting ATPase, ATP-binding domain N"/>
    <property type="match status" value="1"/>
</dbReference>
<evidence type="ECO:0000256" key="3">
    <source>
        <dbReference type="ARBA" id="ARBA00022692"/>
    </source>
</evidence>
<feature type="transmembrane region" description="Helical" evidence="12">
    <location>
        <begin position="1480"/>
        <end position="1500"/>
    </location>
</feature>
<dbReference type="EMBL" id="LRBS01000072">
    <property type="protein sequence ID" value="OII75902.1"/>
    <property type="molecule type" value="Genomic_DNA"/>
</dbReference>
<comment type="subcellular location">
    <subcellularLocation>
        <location evidence="1">Membrane</location>
        <topology evidence="1">Multi-pass membrane protein</topology>
    </subcellularLocation>
</comment>
<feature type="transmembrane region" description="Helical" evidence="12">
    <location>
        <begin position="1285"/>
        <end position="1306"/>
    </location>
</feature>
<evidence type="ECO:0000256" key="10">
    <source>
        <dbReference type="ARBA" id="ARBA00023136"/>
    </source>
</evidence>
<proteinExistence type="inferred from homology"/>
<dbReference type="InterPro" id="IPR006544">
    <property type="entry name" value="P-type_TPase_V"/>
</dbReference>
<dbReference type="InterPro" id="IPR001757">
    <property type="entry name" value="P_typ_ATPase"/>
</dbReference>
<keyword evidence="5" id="KW-0547">Nucleotide-binding</keyword>
<keyword evidence="7" id="KW-0460">Magnesium</keyword>
<evidence type="ECO:0000256" key="8">
    <source>
        <dbReference type="ARBA" id="ARBA00022967"/>
    </source>
</evidence>
<organism evidence="14 15">
    <name type="scientific">Cryptosporidium andersoni</name>
    <dbReference type="NCBI Taxonomy" id="117008"/>
    <lineage>
        <taxon>Eukaryota</taxon>
        <taxon>Sar</taxon>
        <taxon>Alveolata</taxon>
        <taxon>Apicomplexa</taxon>
        <taxon>Conoidasida</taxon>
        <taxon>Coccidia</taxon>
        <taxon>Eucoccidiorida</taxon>
        <taxon>Eimeriorina</taxon>
        <taxon>Cryptosporidiidae</taxon>
        <taxon>Cryptosporidium</taxon>
    </lineage>
</organism>
<evidence type="ECO:0000313" key="14">
    <source>
        <dbReference type="EMBL" id="OII75902.1"/>
    </source>
</evidence>
<evidence type="ECO:0000256" key="12">
    <source>
        <dbReference type="SAM" id="Phobius"/>
    </source>
</evidence>
<dbReference type="PROSITE" id="PS00154">
    <property type="entry name" value="ATPASE_E1_E2"/>
    <property type="match status" value="1"/>
</dbReference>
<dbReference type="Gene3D" id="3.40.1110.10">
    <property type="entry name" value="Calcium-transporting ATPase, cytoplasmic domain N"/>
    <property type="match status" value="2"/>
</dbReference>
<dbReference type="InterPro" id="IPR018303">
    <property type="entry name" value="ATPase_P-typ_P_site"/>
</dbReference>
<dbReference type="SFLD" id="SFLDS00003">
    <property type="entry name" value="Haloacid_Dehalogenase"/>
    <property type="match status" value="1"/>
</dbReference>
<evidence type="ECO:0000256" key="9">
    <source>
        <dbReference type="ARBA" id="ARBA00022989"/>
    </source>
</evidence>
<feature type="compositionally biased region" description="Low complexity" evidence="11">
    <location>
        <begin position="484"/>
        <end position="503"/>
    </location>
</feature>
<dbReference type="InterPro" id="IPR023299">
    <property type="entry name" value="ATPase_P-typ_cyto_dom_N"/>
</dbReference>
<dbReference type="InterPro" id="IPR023298">
    <property type="entry name" value="ATPase_P-typ_TM_dom_sf"/>
</dbReference>
<feature type="transmembrane region" description="Helical" evidence="12">
    <location>
        <begin position="320"/>
        <end position="342"/>
    </location>
</feature>
<reference evidence="14 15" key="1">
    <citation type="submission" date="2016-10" db="EMBL/GenBank/DDBJ databases">
        <title>Reductive evolution of mitochondrial metabolism and differential evolution of invasion-related proteins in Cryptosporidium.</title>
        <authorList>
            <person name="Liu S."/>
            <person name="Roellig D.M."/>
            <person name="Guo Y."/>
            <person name="Li N."/>
            <person name="Frace M.A."/>
            <person name="Tang K."/>
            <person name="Zhang L."/>
            <person name="Feng Y."/>
            <person name="Xiao L."/>
        </authorList>
    </citation>
    <scope>NUCLEOTIDE SEQUENCE [LARGE SCALE GENOMIC DNA]</scope>
    <source>
        <strain evidence="14">30847</strain>
    </source>
</reference>
<comment type="caution">
    <text evidence="14">The sequence shown here is derived from an EMBL/GenBank/DDBJ whole genome shotgun (WGS) entry which is preliminary data.</text>
</comment>
<dbReference type="Pfam" id="PF00122">
    <property type="entry name" value="E1-E2_ATPase"/>
    <property type="match status" value="1"/>
</dbReference>
<accession>A0A1J4MNX9</accession>
<dbReference type="Pfam" id="PF13246">
    <property type="entry name" value="Cation_ATPase"/>
    <property type="match status" value="1"/>
</dbReference>
<dbReference type="Gene3D" id="1.20.1110.10">
    <property type="entry name" value="Calcium-transporting ATPase, transmembrane domain"/>
    <property type="match status" value="1"/>
</dbReference>
<dbReference type="VEuPathDB" id="CryptoDB:cand_002330"/>
<feature type="region of interest" description="Disordered" evidence="11">
    <location>
        <begin position="476"/>
        <end position="503"/>
    </location>
</feature>
<dbReference type="InterPro" id="IPR036412">
    <property type="entry name" value="HAD-like_sf"/>
</dbReference>
<dbReference type="GeneID" id="92364418"/>
<evidence type="ECO:0000256" key="1">
    <source>
        <dbReference type="ARBA" id="ARBA00004141"/>
    </source>
</evidence>
<keyword evidence="8" id="KW-1278">Translocase</keyword>
<evidence type="ECO:0000256" key="6">
    <source>
        <dbReference type="ARBA" id="ARBA00022840"/>
    </source>
</evidence>
<dbReference type="GO" id="GO:0016020">
    <property type="term" value="C:membrane"/>
    <property type="evidence" value="ECO:0007669"/>
    <property type="project" value="UniProtKB-SubCell"/>
</dbReference>
<keyword evidence="9 12" id="KW-1133">Transmembrane helix</keyword>
<dbReference type="SFLD" id="SFLDF00027">
    <property type="entry name" value="p-type_atpase"/>
    <property type="match status" value="1"/>
</dbReference>
<dbReference type="SUPFAM" id="SSF81653">
    <property type="entry name" value="Calcium ATPase, transduction domain A"/>
    <property type="match status" value="1"/>
</dbReference>
<sequence length="1512" mass="172896">MNWCIPSYSLITLGSALKFIIAIGVYFSILLLWGIYRGVYNVLVNSQISNLNEDAGFISFQSPLIGYKTSYIGMALKQIYMVLLVLSQVLLCIVVWNVICASSTDILPYWPERAQAYIILYCSGLILAFIRYFTEPQFNSFFMFRDSLRTCSYIKSAPKDSDIWFFVNWINSLRGSDRLKSLKGDMTSFNQNLNSKSKCTQSTEKELSYLKSVKLPLLPVCVHPDGTRYLCHHQVTYCYVETRNEFVRFDQDWDFTELVQYGIANGGLSSKEAQTLLHQVGSNDINLEMPSRLEVLFKELLHPINILRLGSLWQGVFLRFYLWSFLWACMIISTILGTLKIIRKNRESIQRALQNFVYRPVEVKRDGVYKVIPSNELVPGDLILLPNGFVAPCDIYVISGYVLVNETYMSGETSPTIKTPINLDFSDSPSDTDIDILAEYNKKDILNDNFLLCNEDLGTQEGISVYSNSKESLRNYNSDNTKVQSNPSISIKKNKTNNQSKSSLYSSLPEPIYTGTEIINSLASHNYNGGALGVVFKTGIYSTHGQLLYKILYGDESGSSQDSIFSHVGYIRNFVSFWFISIFTACCLILYQNYILGWKLGSFFFAVGTFIQLLPIWAPACIQSSLDRSVERLAKIHGLTSTVPSRIPFAGKLKVICFDKTGTLTNSKMTLMGVVPFSLKYELHSSPKWNSSQLISEEYHNSINSIDLAKIQQKSRISLLKEEYDGDLQKKYNELEINTESLLFQTENFLDDSNINNNNSNEGGISKLDKDSFDIKVYPEQSWESSTISFDEEDPLIRHEVIPNLSRMYMKIPQAISVSSLSFDSIFLLGITCCHTLSYYETSDNKIQYYGNDIDRALFMSTNAELKIRNDRRFIKPSGYSCLEKPLDNEDFPIEVVKINNFDWRYACMSVVVHMRLENRYFVFCKGSLEALSQIIKHKRKVLSSEEINIYSHLGYYVMGLAYREITEQNIIDFFKYKTKSNISRHILESGLSFLGYLLFLNELRPSATTLIQGIKAAGITPIMVTGDSAYTALSVARKVGIISPGSSVAIGDVVSSISSQEEQEIVWYTGNIGSEERIDPIDIYESSDYDTLVVTSKALVILTSEKYQDLFRYKLESTYILDNEITFRHINNLYDRIFERIKIFARVTPDQKLAIVQKYIERGIITGMVGDGINDWPALKSAHVGIAVTGNIPKGKDELSLNNVNKTKTVNLCNLDNTQTLSPMTLVFASFNLNEEHLLNILDLIREGRATMVTTFALFMFIASQGTYYSIFKNILFTIAQANFPVMTYVYIDSFIVFPSLLLMIRSKPKRHLQAYRPTGTFLGPRTLLSFLCLLSINLFFFFNMMRRLFSMPWMVFSYSYNISIPVHEWYRRQDNYEASSTSLWMCFQLSFVAIILSFGGRFRERVTRNKYLILWVLLCHIILWFLVLSGPNSITCLFRVNCSNYIHQISSLKLTGGKFQGPGNHNIFPISWKFEFLFWNYASILCMTLAYWLISSYVRKGQKSTLRRYN</sequence>
<dbReference type="SFLD" id="SFLDG00002">
    <property type="entry name" value="C1.7:_P-type_atpase_like"/>
    <property type="match status" value="1"/>
</dbReference>
<feature type="domain" description="P-type ATPase A" evidence="13">
    <location>
        <begin position="359"/>
        <end position="421"/>
    </location>
</feature>
<protein>
    <submittedName>
        <fullName evidence="14">E1-E2 ATPase family protein</fullName>
    </submittedName>
</protein>
<feature type="transmembrane region" description="Helical" evidence="12">
    <location>
        <begin position="1383"/>
        <end position="1401"/>
    </location>
</feature>
<evidence type="ECO:0000259" key="13">
    <source>
        <dbReference type="Pfam" id="PF00122"/>
    </source>
</evidence>
<feature type="transmembrane region" description="Helical" evidence="12">
    <location>
        <begin position="114"/>
        <end position="133"/>
    </location>
</feature>
<dbReference type="GO" id="GO:0140358">
    <property type="term" value="F:P-type transmembrane transporter activity"/>
    <property type="evidence" value="ECO:0007669"/>
    <property type="project" value="InterPro"/>
</dbReference>
<comment type="similarity">
    <text evidence="2">Belongs to the cation transport ATPase (P-type) (TC 3.A.3) family. Type V subfamily.</text>
</comment>
<dbReference type="Gene3D" id="3.40.50.1000">
    <property type="entry name" value="HAD superfamily/HAD-like"/>
    <property type="match status" value="2"/>
</dbReference>
<dbReference type="GO" id="GO:0016887">
    <property type="term" value="F:ATP hydrolysis activity"/>
    <property type="evidence" value="ECO:0007669"/>
    <property type="project" value="InterPro"/>
</dbReference>
<keyword evidence="4" id="KW-0479">Metal-binding</keyword>
<dbReference type="InterPro" id="IPR023214">
    <property type="entry name" value="HAD_sf"/>
</dbReference>
<feature type="transmembrane region" description="Helical" evidence="12">
    <location>
        <begin position="16"/>
        <end position="36"/>
    </location>
</feature>
<dbReference type="PANTHER" id="PTHR45630:SF11">
    <property type="entry name" value="CATION-TRANSPORTING P-TYPE ATPASE N-TERMINAL DOMAIN-CONTAINING PROTEIN"/>
    <property type="match status" value="1"/>
</dbReference>
<evidence type="ECO:0000256" key="5">
    <source>
        <dbReference type="ARBA" id="ARBA00022741"/>
    </source>
</evidence>
<dbReference type="SUPFAM" id="SSF81665">
    <property type="entry name" value="Calcium ATPase, transmembrane domain M"/>
    <property type="match status" value="1"/>
</dbReference>
<dbReference type="GO" id="GO:0019829">
    <property type="term" value="F:ATPase-coupled monoatomic cation transmembrane transporter activity"/>
    <property type="evidence" value="ECO:0007669"/>
    <property type="project" value="TreeGrafter"/>
</dbReference>